<dbReference type="Proteomes" id="UP000315017">
    <property type="component" value="Chromosome"/>
</dbReference>
<dbReference type="InterPro" id="IPR011447">
    <property type="entry name" value="DUF1552"/>
</dbReference>
<protein>
    <recommendedName>
        <fullName evidence="3">DUF1552 domain-containing protein</fullName>
    </recommendedName>
</protein>
<accession>A0A517Y8H2</accession>
<evidence type="ECO:0000313" key="1">
    <source>
        <dbReference type="EMBL" id="QDU26548.1"/>
    </source>
</evidence>
<dbReference type="Pfam" id="PF07586">
    <property type="entry name" value="HXXSHH"/>
    <property type="match status" value="1"/>
</dbReference>
<sequence length="448" mass="49221">MNHLLTTRRQFLSASGVCLALPWLERFAAANDAAAAPGRAVFICVPNGVNMWEWHPATTGKDYELTPPLKNLADVRRRFTVFSGLQHKASPGHGELGVWLTANANYTAGKGAVTRSTISIDQHIAEVVGRQTRWPSMVVGATGGRRTISFDRQGEPILADHDLAAIFAELVGVKGREKLPRRASILDLVSSQAANLRRELGQSDERKLAEYLDAVRAVEKRVQADLASQATFNAAVIHEDRLRLQADPYVPADYAEYIDTMFELIYLALRTDSTRVVSFATTESEGGGPIKNLPCGNWHGVGHNTNDEPPDRKPKEYGILSEYDAWWTARLATFLQRLQSTAEGEHDMLRGTAVLYGSGMSWPATHRAHNLPLLLAGGEGLGFAQGRHIAFNGQQKVIPNDKREHLNSPKLGPDSVSMSDLLRTISQQMGVVAKGFGESRRTLVELLM</sequence>
<dbReference type="OrthoDB" id="9817140at2"/>
<dbReference type="AlphaFoldDB" id="A0A517Y8H2"/>
<evidence type="ECO:0000313" key="2">
    <source>
        <dbReference type="Proteomes" id="UP000315017"/>
    </source>
</evidence>
<dbReference type="EMBL" id="CP036274">
    <property type="protein sequence ID" value="QDU26548.1"/>
    <property type="molecule type" value="Genomic_DNA"/>
</dbReference>
<keyword evidence="2" id="KW-1185">Reference proteome</keyword>
<reference evidence="1 2" key="1">
    <citation type="submission" date="2019-02" db="EMBL/GenBank/DDBJ databases">
        <title>Deep-cultivation of Planctomycetes and their phenomic and genomic characterization uncovers novel biology.</title>
        <authorList>
            <person name="Wiegand S."/>
            <person name="Jogler M."/>
            <person name="Boedeker C."/>
            <person name="Pinto D."/>
            <person name="Vollmers J."/>
            <person name="Rivas-Marin E."/>
            <person name="Kohn T."/>
            <person name="Peeters S.H."/>
            <person name="Heuer A."/>
            <person name="Rast P."/>
            <person name="Oberbeckmann S."/>
            <person name="Bunk B."/>
            <person name="Jeske O."/>
            <person name="Meyerdierks A."/>
            <person name="Storesund J.E."/>
            <person name="Kallscheuer N."/>
            <person name="Luecker S."/>
            <person name="Lage O.M."/>
            <person name="Pohl T."/>
            <person name="Merkel B.J."/>
            <person name="Hornburger P."/>
            <person name="Mueller R.-W."/>
            <person name="Bruemmer F."/>
            <person name="Labrenz M."/>
            <person name="Spormann A.M."/>
            <person name="Op den Camp H."/>
            <person name="Overmann J."/>
            <person name="Amann R."/>
            <person name="Jetten M.S.M."/>
            <person name="Mascher T."/>
            <person name="Medema M.H."/>
            <person name="Devos D.P."/>
            <person name="Kaster A.-K."/>
            <person name="Ovreas L."/>
            <person name="Rohde M."/>
            <person name="Galperin M.Y."/>
            <person name="Jogler C."/>
        </authorList>
    </citation>
    <scope>NUCLEOTIDE SEQUENCE [LARGE SCALE GENOMIC DNA]</scope>
    <source>
        <strain evidence="1 2">ETA_A8</strain>
    </source>
</reference>
<name>A0A517Y8H2_9BACT</name>
<evidence type="ECO:0008006" key="3">
    <source>
        <dbReference type="Google" id="ProtNLM"/>
    </source>
</evidence>
<organism evidence="1 2">
    <name type="scientific">Anatilimnocola aggregata</name>
    <dbReference type="NCBI Taxonomy" id="2528021"/>
    <lineage>
        <taxon>Bacteria</taxon>
        <taxon>Pseudomonadati</taxon>
        <taxon>Planctomycetota</taxon>
        <taxon>Planctomycetia</taxon>
        <taxon>Pirellulales</taxon>
        <taxon>Pirellulaceae</taxon>
        <taxon>Anatilimnocola</taxon>
    </lineage>
</organism>
<dbReference type="RefSeq" id="WP_145087233.1">
    <property type="nucleotide sequence ID" value="NZ_CP036274.1"/>
</dbReference>
<proteinExistence type="predicted"/>
<dbReference type="InterPro" id="IPR006311">
    <property type="entry name" value="TAT_signal"/>
</dbReference>
<dbReference type="KEGG" id="aagg:ETAA8_16280"/>
<gene>
    <name evidence="1" type="ORF">ETAA8_16280</name>
</gene>
<dbReference type="PROSITE" id="PS51318">
    <property type="entry name" value="TAT"/>
    <property type="match status" value="1"/>
</dbReference>